<organism evidence="1">
    <name type="scientific">Anguilla anguilla</name>
    <name type="common">European freshwater eel</name>
    <name type="synonym">Muraena anguilla</name>
    <dbReference type="NCBI Taxonomy" id="7936"/>
    <lineage>
        <taxon>Eukaryota</taxon>
        <taxon>Metazoa</taxon>
        <taxon>Chordata</taxon>
        <taxon>Craniata</taxon>
        <taxon>Vertebrata</taxon>
        <taxon>Euteleostomi</taxon>
        <taxon>Actinopterygii</taxon>
        <taxon>Neopterygii</taxon>
        <taxon>Teleostei</taxon>
        <taxon>Anguilliformes</taxon>
        <taxon>Anguillidae</taxon>
        <taxon>Anguilla</taxon>
    </lineage>
</organism>
<accession>A0A0E9VJS5</accession>
<evidence type="ECO:0000313" key="1">
    <source>
        <dbReference type="EMBL" id="JAH77483.1"/>
    </source>
</evidence>
<sequence>MSRLFCTRYCSHMSCPPIICGDNSEIYSMADL</sequence>
<dbReference type="EMBL" id="GBXM01031094">
    <property type="protein sequence ID" value="JAH77483.1"/>
    <property type="molecule type" value="Transcribed_RNA"/>
</dbReference>
<dbReference type="AlphaFoldDB" id="A0A0E9VJS5"/>
<name>A0A0E9VJS5_ANGAN</name>
<reference evidence="1" key="1">
    <citation type="submission" date="2014-11" db="EMBL/GenBank/DDBJ databases">
        <authorList>
            <person name="Amaro Gonzalez C."/>
        </authorList>
    </citation>
    <scope>NUCLEOTIDE SEQUENCE</scope>
</reference>
<reference evidence="1" key="2">
    <citation type="journal article" date="2015" name="Fish Shellfish Immunol.">
        <title>Early steps in the European eel (Anguilla anguilla)-Vibrio vulnificus interaction in the gills: Role of the RtxA13 toxin.</title>
        <authorList>
            <person name="Callol A."/>
            <person name="Pajuelo D."/>
            <person name="Ebbesson L."/>
            <person name="Teles M."/>
            <person name="MacKenzie S."/>
            <person name="Amaro C."/>
        </authorList>
    </citation>
    <scope>NUCLEOTIDE SEQUENCE</scope>
</reference>
<proteinExistence type="predicted"/>
<protein>
    <submittedName>
        <fullName evidence="1">Uncharacterized protein</fullName>
    </submittedName>
</protein>